<accession>A0ABD2NH53</accession>
<reference evidence="1 2" key="1">
    <citation type="journal article" date="2021" name="BMC Biol.">
        <title>Horizontally acquired antibacterial genes associated with adaptive radiation of ladybird beetles.</title>
        <authorList>
            <person name="Li H.S."/>
            <person name="Tang X.F."/>
            <person name="Huang Y.H."/>
            <person name="Xu Z.Y."/>
            <person name="Chen M.L."/>
            <person name="Du X.Y."/>
            <person name="Qiu B.Y."/>
            <person name="Chen P.T."/>
            <person name="Zhang W."/>
            <person name="Slipinski A."/>
            <person name="Escalona H.E."/>
            <person name="Waterhouse R.M."/>
            <person name="Zwick A."/>
            <person name="Pang H."/>
        </authorList>
    </citation>
    <scope>NUCLEOTIDE SEQUENCE [LARGE SCALE GENOMIC DNA]</scope>
    <source>
        <strain evidence="1">SYSU2018</strain>
    </source>
</reference>
<organism evidence="1 2">
    <name type="scientific">Cryptolaemus montrouzieri</name>
    <dbReference type="NCBI Taxonomy" id="559131"/>
    <lineage>
        <taxon>Eukaryota</taxon>
        <taxon>Metazoa</taxon>
        <taxon>Ecdysozoa</taxon>
        <taxon>Arthropoda</taxon>
        <taxon>Hexapoda</taxon>
        <taxon>Insecta</taxon>
        <taxon>Pterygota</taxon>
        <taxon>Neoptera</taxon>
        <taxon>Endopterygota</taxon>
        <taxon>Coleoptera</taxon>
        <taxon>Polyphaga</taxon>
        <taxon>Cucujiformia</taxon>
        <taxon>Coccinelloidea</taxon>
        <taxon>Coccinellidae</taxon>
        <taxon>Scymninae</taxon>
        <taxon>Scymnini</taxon>
        <taxon>Cryptolaemus</taxon>
    </lineage>
</organism>
<evidence type="ECO:0000313" key="1">
    <source>
        <dbReference type="EMBL" id="KAL3277988.1"/>
    </source>
</evidence>
<sequence>MDKQLKQEPYELHQTINLSAQIIATETKETIIIKATIVTAEKKACRKMDVAKRGYKKLWLTEESREPSNEKKIACTKDINVQHPGILNSSYNSKIIMNICHDVVRLKKVGGDEKFTSEDIVIH</sequence>
<proteinExistence type="predicted"/>
<dbReference type="Proteomes" id="UP001516400">
    <property type="component" value="Unassembled WGS sequence"/>
</dbReference>
<protein>
    <submittedName>
        <fullName evidence="1">Uncharacterized protein</fullName>
    </submittedName>
</protein>
<gene>
    <name evidence="1" type="ORF">HHI36_013330</name>
</gene>
<name>A0ABD2NH53_9CUCU</name>
<dbReference type="AlphaFoldDB" id="A0ABD2NH53"/>
<keyword evidence="2" id="KW-1185">Reference proteome</keyword>
<dbReference type="EMBL" id="JABFTP020000103">
    <property type="protein sequence ID" value="KAL3277988.1"/>
    <property type="molecule type" value="Genomic_DNA"/>
</dbReference>
<comment type="caution">
    <text evidence="1">The sequence shown here is derived from an EMBL/GenBank/DDBJ whole genome shotgun (WGS) entry which is preliminary data.</text>
</comment>
<evidence type="ECO:0000313" key="2">
    <source>
        <dbReference type="Proteomes" id="UP001516400"/>
    </source>
</evidence>